<keyword evidence="4 16" id="KW-0812">Transmembrane</keyword>
<dbReference type="SUPFAM" id="SSF49899">
    <property type="entry name" value="Concanavalin A-like lectins/glucanases"/>
    <property type="match status" value="2"/>
</dbReference>
<dbReference type="OrthoDB" id="6079678at2759"/>
<comment type="subcellular location">
    <subcellularLocation>
        <location evidence="1 16">Cell membrane</location>
        <topology evidence="1 16">Single-pass type I membrane protein</topology>
    </subcellularLocation>
</comment>
<feature type="domain" description="Cadherin" evidence="22">
    <location>
        <begin position="608"/>
        <end position="712"/>
    </location>
</feature>
<evidence type="ECO:0000256" key="6">
    <source>
        <dbReference type="ARBA" id="ARBA00022729"/>
    </source>
</evidence>
<feature type="domain" description="Laminin G" evidence="20">
    <location>
        <begin position="2336"/>
        <end position="2542"/>
    </location>
</feature>
<dbReference type="FunFam" id="2.60.40.60:FF:000199">
    <property type="entry name" value="neural-cadherin isoform X1"/>
    <property type="match status" value="1"/>
</dbReference>
<organism evidence="23 24">
    <name type="scientific">Acyrthosiphon pisum</name>
    <name type="common">Pea aphid</name>
    <dbReference type="NCBI Taxonomy" id="7029"/>
    <lineage>
        <taxon>Eukaryota</taxon>
        <taxon>Metazoa</taxon>
        <taxon>Ecdysozoa</taxon>
        <taxon>Arthropoda</taxon>
        <taxon>Hexapoda</taxon>
        <taxon>Insecta</taxon>
        <taxon>Pterygota</taxon>
        <taxon>Neoptera</taxon>
        <taxon>Paraneoptera</taxon>
        <taxon>Hemiptera</taxon>
        <taxon>Sternorrhyncha</taxon>
        <taxon>Aphidomorpha</taxon>
        <taxon>Aphidoidea</taxon>
        <taxon>Aphididae</taxon>
        <taxon>Macrosiphini</taxon>
        <taxon>Acyrthosiphon</taxon>
    </lineage>
</organism>
<dbReference type="FunFam" id="2.60.40.60:FF:000058">
    <property type="entry name" value="FAT atypical cadherin 3"/>
    <property type="match status" value="1"/>
</dbReference>
<proteinExistence type="predicted"/>
<keyword evidence="10 18" id="KW-1133">Transmembrane helix</keyword>
<dbReference type="GO" id="GO:0044331">
    <property type="term" value="P:cell-cell adhesion mediated by cadherin"/>
    <property type="evidence" value="ECO:0007669"/>
    <property type="project" value="TreeGrafter"/>
</dbReference>
<evidence type="ECO:0000256" key="4">
    <source>
        <dbReference type="ARBA" id="ARBA00022692"/>
    </source>
</evidence>
<dbReference type="GeneID" id="100166820"/>
<dbReference type="Gene3D" id="2.60.40.60">
    <property type="entry name" value="Cadherins"/>
    <property type="match status" value="18"/>
</dbReference>
<evidence type="ECO:0000256" key="10">
    <source>
        <dbReference type="ARBA" id="ARBA00022989"/>
    </source>
</evidence>
<dbReference type="CDD" id="cd00110">
    <property type="entry name" value="LamG"/>
    <property type="match status" value="2"/>
</dbReference>
<dbReference type="FunFam" id="2.60.40.60:FF:000209">
    <property type="entry name" value="neural-cadherin isoform X1"/>
    <property type="match status" value="1"/>
</dbReference>
<dbReference type="GO" id="GO:0007424">
    <property type="term" value="P:open tracheal system development"/>
    <property type="evidence" value="ECO:0007669"/>
    <property type="project" value="UniProtKB-ARBA"/>
</dbReference>
<dbReference type="Gene3D" id="2.10.25.10">
    <property type="entry name" value="Laminin"/>
    <property type="match status" value="2"/>
</dbReference>
<dbReference type="Pfam" id="PF00008">
    <property type="entry name" value="EGF"/>
    <property type="match status" value="2"/>
</dbReference>
<feature type="domain" description="Cadherin" evidence="22">
    <location>
        <begin position="140"/>
        <end position="260"/>
    </location>
</feature>
<evidence type="ECO:0000256" key="3">
    <source>
        <dbReference type="ARBA" id="ARBA00022536"/>
    </source>
</evidence>
<evidence type="ECO:0000256" key="1">
    <source>
        <dbReference type="ARBA" id="ARBA00004251"/>
    </source>
</evidence>
<dbReference type="GO" id="GO:0045296">
    <property type="term" value="F:cadherin binding"/>
    <property type="evidence" value="ECO:0007669"/>
    <property type="project" value="TreeGrafter"/>
</dbReference>
<dbReference type="PROSITE" id="PS50268">
    <property type="entry name" value="CADHERIN_2"/>
    <property type="match status" value="16"/>
</dbReference>
<evidence type="ECO:0000259" key="21">
    <source>
        <dbReference type="PROSITE" id="PS50026"/>
    </source>
</evidence>
<dbReference type="SUPFAM" id="SSF57196">
    <property type="entry name" value="EGF/Laminin"/>
    <property type="match status" value="2"/>
</dbReference>
<dbReference type="PRINTS" id="PR00205">
    <property type="entry name" value="CADHERIN"/>
</dbReference>
<dbReference type="PROSITE" id="PS01186">
    <property type="entry name" value="EGF_2"/>
    <property type="match status" value="3"/>
</dbReference>
<dbReference type="InterPro" id="IPR039808">
    <property type="entry name" value="Cadherin"/>
</dbReference>
<feature type="domain" description="EGF-like" evidence="21">
    <location>
        <begin position="2545"/>
        <end position="2584"/>
    </location>
</feature>
<evidence type="ECO:0000313" key="23">
    <source>
        <dbReference type="EnsemblMetazoa" id="XP_029348306.1"/>
    </source>
</evidence>
<dbReference type="GO" id="GO:0008104">
    <property type="term" value="P:intracellular protein localization"/>
    <property type="evidence" value="ECO:0007669"/>
    <property type="project" value="UniProtKB-ARBA"/>
</dbReference>
<keyword evidence="13" id="KW-0325">Glycoprotein</keyword>
<dbReference type="FunFam" id="2.60.40.60:FF:000039">
    <property type="entry name" value="FAT atypical cadherin 3"/>
    <property type="match status" value="1"/>
</dbReference>
<evidence type="ECO:0000256" key="17">
    <source>
        <dbReference type="RuleBase" id="RU004357"/>
    </source>
</evidence>
<evidence type="ECO:0000256" key="14">
    <source>
        <dbReference type="PROSITE-ProRule" id="PRU00043"/>
    </source>
</evidence>
<evidence type="ECO:0000259" key="22">
    <source>
        <dbReference type="PROSITE" id="PS50268"/>
    </source>
</evidence>
<dbReference type="GO" id="GO:0007163">
    <property type="term" value="P:establishment or maintenance of cell polarity"/>
    <property type="evidence" value="ECO:0007669"/>
    <property type="project" value="UniProtKB-ARBA"/>
</dbReference>
<evidence type="ECO:0000256" key="16">
    <source>
        <dbReference type="RuleBase" id="RU003318"/>
    </source>
</evidence>
<keyword evidence="2" id="KW-1003">Cell membrane</keyword>
<evidence type="ECO:0000256" key="11">
    <source>
        <dbReference type="ARBA" id="ARBA00023136"/>
    </source>
</evidence>
<feature type="transmembrane region" description="Helical" evidence="18">
    <location>
        <begin position="2869"/>
        <end position="2894"/>
    </location>
</feature>
<feature type="domain" description="Cadherin" evidence="22">
    <location>
        <begin position="502"/>
        <end position="607"/>
    </location>
</feature>
<dbReference type="FunFam" id="2.60.40.60:FF:000033">
    <property type="entry name" value="FAT atypical cadherin 1"/>
    <property type="match status" value="1"/>
</dbReference>
<keyword evidence="7" id="KW-0677">Repeat</keyword>
<feature type="domain" description="Cadherin" evidence="22">
    <location>
        <begin position="1588"/>
        <end position="1699"/>
    </location>
</feature>
<dbReference type="PROSITE" id="PS50025">
    <property type="entry name" value="LAM_G_DOMAIN"/>
    <property type="match status" value="2"/>
</dbReference>
<feature type="domain" description="Cadherin" evidence="22">
    <location>
        <begin position="1923"/>
        <end position="2042"/>
    </location>
</feature>
<dbReference type="EnsemblMetazoa" id="XM_029492446.1">
    <property type="protein sequence ID" value="XP_029348306.1"/>
    <property type="gene ID" value="LOC100166820"/>
</dbReference>
<evidence type="ECO:0000256" key="2">
    <source>
        <dbReference type="ARBA" id="ARBA00022475"/>
    </source>
</evidence>
<dbReference type="InterPro" id="IPR000742">
    <property type="entry name" value="EGF"/>
</dbReference>
<feature type="disulfide bond" evidence="15">
    <location>
        <begin position="2849"/>
        <end position="2858"/>
    </location>
</feature>
<dbReference type="RefSeq" id="XP_029348306.1">
    <property type="nucleotide sequence ID" value="XM_029492446.1"/>
</dbReference>
<dbReference type="FunFam" id="2.60.40.60:FF:000274">
    <property type="entry name" value="neural-cadherin isoform X9"/>
    <property type="match status" value="1"/>
</dbReference>
<dbReference type="SMART" id="SM00179">
    <property type="entry name" value="EGF_CA"/>
    <property type="match status" value="4"/>
</dbReference>
<dbReference type="FunFam" id="2.60.40.60:FF:000222">
    <property type="entry name" value="neural-cadherin isoform X3"/>
    <property type="match status" value="1"/>
</dbReference>
<dbReference type="GO" id="GO:0001736">
    <property type="term" value="P:establishment of planar polarity"/>
    <property type="evidence" value="ECO:0007669"/>
    <property type="project" value="UniProtKB-ARBA"/>
</dbReference>
<evidence type="ECO:0000256" key="5">
    <source>
        <dbReference type="ARBA" id="ARBA00022723"/>
    </source>
</evidence>
<evidence type="ECO:0000256" key="18">
    <source>
        <dbReference type="SAM" id="Phobius"/>
    </source>
</evidence>
<dbReference type="PROSITE" id="PS00022">
    <property type="entry name" value="EGF_1"/>
    <property type="match status" value="3"/>
</dbReference>
<reference evidence="23" key="2">
    <citation type="submission" date="2022-06" db="UniProtKB">
        <authorList>
            <consortium name="EnsemblMetazoa"/>
        </authorList>
    </citation>
    <scope>IDENTIFICATION</scope>
</reference>
<dbReference type="GO" id="GO:0048468">
    <property type="term" value="P:cell development"/>
    <property type="evidence" value="ECO:0007669"/>
    <property type="project" value="UniProtKB-ARBA"/>
</dbReference>
<feature type="domain" description="Cadherin" evidence="22">
    <location>
        <begin position="815"/>
        <end position="924"/>
    </location>
</feature>
<comment type="function">
    <text evidence="17">Cadherins are calcium-dependent cell adhesion proteins.</text>
</comment>
<dbReference type="GO" id="GO:0016477">
    <property type="term" value="P:cell migration"/>
    <property type="evidence" value="ECO:0007669"/>
    <property type="project" value="TreeGrafter"/>
</dbReference>
<feature type="domain" description="Cadherin" evidence="22">
    <location>
        <begin position="926"/>
        <end position="1034"/>
    </location>
</feature>
<evidence type="ECO:0000256" key="9">
    <source>
        <dbReference type="ARBA" id="ARBA00022889"/>
    </source>
</evidence>
<comment type="caution">
    <text evidence="15">Lacks conserved residue(s) required for the propagation of feature annotation.</text>
</comment>
<keyword evidence="24" id="KW-1185">Reference proteome</keyword>
<keyword evidence="12 15" id="KW-1015">Disulfide bond</keyword>
<reference evidence="24" key="1">
    <citation type="submission" date="2010-06" db="EMBL/GenBank/DDBJ databases">
        <authorList>
            <person name="Jiang H."/>
            <person name="Abraham K."/>
            <person name="Ali S."/>
            <person name="Alsbrooks S.L."/>
            <person name="Anim B.N."/>
            <person name="Anosike U.S."/>
            <person name="Attaway T."/>
            <person name="Bandaranaike D.P."/>
            <person name="Battles P.K."/>
            <person name="Bell S.N."/>
            <person name="Bell A.V."/>
            <person name="Beltran B."/>
            <person name="Bickham C."/>
            <person name="Bustamante Y."/>
            <person name="Caleb T."/>
            <person name="Canada A."/>
            <person name="Cardenas V."/>
            <person name="Carter K."/>
            <person name="Chacko J."/>
            <person name="Chandrabose M.N."/>
            <person name="Chavez D."/>
            <person name="Chavez A."/>
            <person name="Chen L."/>
            <person name="Chu H.-S."/>
            <person name="Claassen K.J."/>
            <person name="Cockrell R."/>
            <person name="Collins M."/>
            <person name="Cooper J.A."/>
            <person name="Cree A."/>
            <person name="Curry S.M."/>
            <person name="Da Y."/>
            <person name="Dao M.D."/>
            <person name="Das B."/>
            <person name="Davila M.-L."/>
            <person name="Davy-Carroll L."/>
            <person name="Denson S."/>
            <person name="Dinh H."/>
            <person name="Ebong V.E."/>
            <person name="Edwards J.R."/>
            <person name="Egan A."/>
            <person name="El-Daye J."/>
            <person name="Escobedo L."/>
            <person name="Fernandez S."/>
            <person name="Fernando P.R."/>
            <person name="Flagg N."/>
            <person name="Forbes L.D."/>
            <person name="Fowler R.G."/>
            <person name="Fu Q."/>
            <person name="Gabisi R.A."/>
            <person name="Ganer J."/>
            <person name="Garbino Pronczuk A."/>
            <person name="Garcia R.M."/>
            <person name="Garner T."/>
            <person name="Garrett T.E."/>
            <person name="Gonzalez D.A."/>
            <person name="Hamid H."/>
            <person name="Hawkins E.S."/>
            <person name="Hirani K."/>
            <person name="Hogues M.E."/>
            <person name="Hollins B."/>
            <person name="Hsiao C.-H."/>
            <person name="Jabil R."/>
            <person name="James M.L."/>
            <person name="Jhangiani S.N."/>
            <person name="Johnson B."/>
            <person name="Johnson Q."/>
            <person name="Joshi V."/>
            <person name="Kalu J.B."/>
            <person name="Kam C."/>
            <person name="Kashfia A."/>
            <person name="Keebler J."/>
            <person name="Kisamo H."/>
            <person name="Kovar C.L."/>
            <person name="Lago L.A."/>
            <person name="Lai C.-Y."/>
            <person name="Laidlaw J."/>
            <person name="Lara F."/>
            <person name="Le T.-K."/>
            <person name="Lee S.L."/>
            <person name="Legall F.H."/>
            <person name="Lemon S.J."/>
            <person name="Lewis L.R."/>
            <person name="Li B."/>
            <person name="Liu Y."/>
            <person name="Liu Y.-S."/>
            <person name="Lopez J."/>
            <person name="Lozado R.J."/>
            <person name="Lu J."/>
            <person name="Madu R.C."/>
            <person name="Maheshwari M."/>
            <person name="Maheshwari R."/>
            <person name="Malloy K."/>
            <person name="Martinez E."/>
            <person name="Mathew T."/>
            <person name="Mercado I.C."/>
            <person name="Mercado C."/>
            <person name="Meyer B."/>
            <person name="Montgomery K."/>
            <person name="Morgan M.B."/>
            <person name="Munidasa M."/>
            <person name="Nazareth L.V."/>
            <person name="Nelson J."/>
            <person name="Ng B.M."/>
            <person name="Nguyen N.B."/>
            <person name="Nguyen P.Q."/>
            <person name="Nguyen T."/>
            <person name="Obregon M."/>
            <person name="Okwuonu G.O."/>
            <person name="Onwere C.G."/>
            <person name="Orozco G."/>
            <person name="Parra A."/>
            <person name="Patel S."/>
            <person name="Patil S."/>
            <person name="Perez A."/>
            <person name="Perez Y."/>
            <person name="Pham C."/>
            <person name="Primus E.L."/>
            <person name="Pu L.-L."/>
            <person name="Puazo M."/>
            <person name="Qin X."/>
            <person name="Quiroz J.B."/>
            <person name="Reese J."/>
            <person name="Richards S."/>
            <person name="Rives C.M."/>
            <person name="Robberts R."/>
            <person name="Ruiz S.J."/>
            <person name="Ruiz M.J."/>
            <person name="Santibanez J."/>
            <person name="Schneider B.W."/>
            <person name="Sisson I."/>
            <person name="Smith M."/>
            <person name="Sodergren E."/>
            <person name="Song X.-Z."/>
            <person name="Song B.B."/>
            <person name="Summersgill H."/>
            <person name="Thelus R."/>
            <person name="Thornton R.D."/>
            <person name="Trejos Z.Y."/>
            <person name="Usmani K."/>
            <person name="Vattathil S."/>
            <person name="Villasana D."/>
            <person name="Walker D.L."/>
            <person name="Wang S."/>
            <person name="Wang K."/>
            <person name="White C.S."/>
            <person name="Williams A.C."/>
            <person name="Williamson J."/>
            <person name="Wilson K."/>
            <person name="Woghiren I.O."/>
            <person name="Woodworth J.R."/>
            <person name="Worley K.C."/>
            <person name="Wright R.A."/>
            <person name="Wu W."/>
            <person name="Young L."/>
            <person name="Zhang L."/>
            <person name="Zhang J."/>
            <person name="Zhu Y."/>
            <person name="Muzny D.M."/>
            <person name="Weinstock G."/>
            <person name="Gibbs R.A."/>
        </authorList>
    </citation>
    <scope>NUCLEOTIDE SEQUENCE [LARGE SCALE GENOMIC DNA]</scope>
    <source>
        <strain evidence="24">LSR1</strain>
    </source>
</reference>
<dbReference type="SMART" id="SM00112">
    <property type="entry name" value="CA"/>
    <property type="match status" value="16"/>
</dbReference>
<dbReference type="Pfam" id="PF01049">
    <property type="entry name" value="CADH_Y-type_LIR"/>
    <property type="match status" value="1"/>
</dbReference>
<dbReference type="FunFam" id="4.10.900.10:FF:000001">
    <property type="entry name" value="Cadherin 2"/>
    <property type="match status" value="1"/>
</dbReference>
<feature type="chain" id="PRO_5035899198" description="Neural-cadherin" evidence="19">
    <location>
        <begin position="25"/>
        <end position="3051"/>
    </location>
</feature>
<dbReference type="FunFam" id="2.60.40.60:FF:000128">
    <property type="entry name" value="neural-cadherin isoform X2"/>
    <property type="match status" value="1"/>
</dbReference>
<dbReference type="CDD" id="cd00053">
    <property type="entry name" value="EGF"/>
    <property type="match status" value="1"/>
</dbReference>
<dbReference type="Gene3D" id="2.60.120.200">
    <property type="match status" value="2"/>
</dbReference>
<keyword evidence="3 15" id="KW-0245">EGF-like domain</keyword>
<feature type="domain" description="Laminin G" evidence="20">
    <location>
        <begin position="2587"/>
        <end position="2778"/>
    </location>
</feature>
<dbReference type="CDD" id="cd00054">
    <property type="entry name" value="EGF_CA"/>
    <property type="match status" value="2"/>
</dbReference>
<dbReference type="FunFam" id="2.60.40.60:FF:000112">
    <property type="entry name" value="neural-cadherin isoform X1"/>
    <property type="match status" value="1"/>
</dbReference>
<dbReference type="PROSITE" id="PS00232">
    <property type="entry name" value="CADHERIN_1"/>
    <property type="match status" value="7"/>
</dbReference>
<dbReference type="InterPro" id="IPR001791">
    <property type="entry name" value="Laminin_G"/>
</dbReference>
<dbReference type="GO" id="GO:0016339">
    <property type="term" value="P:calcium-dependent cell-cell adhesion via plasma membrane cell adhesion molecules"/>
    <property type="evidence" value="ECO:0007669"/>
    <property type="project" value="TreeGrafter"/>
</dbReference>
<evidence type="ECO:0000256" key="7">
    <source>
        <dbReference type="ARBA" id="ARBA00022737"/>
    </source>
</evidence>
<dbReference type="InterPro" id="IPR015919">
    <property type="entry name" value="Cadherin-like_sf"/>
</dbReference>
<dbReference type="InterPro" id="IPR002126">
    <property type="entry name" value="Cadherin-like_dom"/>
</dbReference>
<dbReference type="GO" id="GO:0008013">
    <property type="term" value="F:beta-catenin binding"/>
    <property type="evidence" value="ECO:0007669"/>
    <property type="project" value="TreeGrafter"/>
</dbReference>
<dbReference type="PANTHER" id="PTHR24027">
    <property type="entry name" value="CADHERIN-23"/>
    <property type="match status" value="1"/>
</dbReference>
<dbReference type="FunFam" id="2.60.40.60:FF:000184">
    <property type="entry name" value="neural-cadherin isoform X12"/>
    <property type="match status" value="1"/>
</dbReference>
<dbReference type="GO" id="GO:0005912">
    <property type="term" value="C:adherens junction"/>
    <property type="evidence" value="ECO:0007669"/>
    <property type="project" value="TreeGrafter"/>
</dbReference>
<dbReference type="InterPro" id="IPR013320">
    <property type="entry name" value="ConA-like_dom_sf"/>
</dbReference>
<keyword evidence="9 16" id="KW-0130">Cell adhesion</keyword>
<feature type="signal peptide" evidence="19">
    <location>
        <begin position="1"/>
        <end position="24"/>
    </location>
</feature>
<feature type="domain" description="Cadherin" evidence="22">
    <location>
        <begin position="1255"/>
        <end position="1371"/>
    </location>
</feature>
<dbReference type="GO" id="GO:0048589">
    <property type="term" value="P:developmental growth"/>
    <property type="evidence" value="ECO:0007669"/>
    <property type="project" value="UniProtKB-ARBA"/>
</dbReference>
<dbReference type="Pfam" id="PF02210">
    <property type="entry name" value="Laminin_G_2"/>
    <property type="match status" value="2"/>
</dbReference>
<keyword evidence="11 18" id="KW-0472">Membrane</keyword>
<feature type="domain" description="Cadherin" evidence="22">
    <location>
        <begin position="1819"/>
        <end position="1923"/>
    </location>
</feature>
<feature type="domain" description="Cadherin" evidence="22">
    <location>
        <begin position="1719"/>
        <end position="1818"/>
    </location>
</feature>
<feature type="domain" description="Cadherin" evidence="22">
    <location>
        <begin position="1149"/>
        <end position="1255"/>
    </location>
</feature>
<evidence type="ECO:0000256" key="12">
    <source>
        <dbReference type="ARBA" id="ARBA00023157"/>
    </source>
</evidence>
<dbReference type="GO" id="GO:0007156">
    <property type="term" value="P:homophilic cell adhesion via plasma membrane adhesion molecules"/>
    <property type="evidence" value="ECO:0007669"/>
    <property type="project" value="InterPro"/>
</dbReference>
<evidence type="ECO:0000259" key="20">
    <source>
        <dbReference type="PROSITE" id="PS50025"/>
    </source>
</evidence>
<protein>
    <recommendedName>
        <fullName evidence="25">Neural-cadherin</fullName>
    </recommendedName>
</protein>
<dbReference type="InterPro" id="IPR020894">
    <property type="entry name" value="Cadherin_CS"/>
</dbReference>
<feature type="domain" description="Cadherin" evidence="22">
    <location>
        <begin position="1372"/>
        <end position="1471"/>
    </location>
</feature>
<dbReference type="FunFam" id="2.60.120.200:FF:000040">
    <property type="entry name" value="neural-cadherin isoform X1"/>
    <property type="match status" value="1"/>
</dbReference>
<dbReference type="FunFam" id="2.10.25.10:FF:000312">
    <property type="entry name" value="neural-cadherin isoform X10"/>
    <property type="match status" value="1"/>
</dbReference>
<dbReference type="Pfam" id="PF24811">
    <property type="entry name" value="Ig_Shg"/>
    <property type="match status" value="1"/>
</dbReference>
<feature type="domain" description="EGF-like" evidence="21">
    <location>
        <begin position="2299"/>
        <end position="2335"/>
    </location>
</feature>
<dbReference type="PROSITE" id="PS50026">
    <property type="entry name" value="EGF_3"/>
    <property type="match status" value="3"/>
</dbReference>
<evidence type="ECO:0008006" key="25">
    <source>
        <dbReference type="Google" id="ProtNLM"/>
    </source>
</evidence>
<dbReference type="FunFam" id="2.60.40.60:FF:000213">
    <property type="entry name" value="neural-cadherin isoform X1"/>
    <property type="match status" value="1"/>
</dbReference>
<feature type="domain" description="Cadherin" evidence="22">
    <location>
        <begin position="1472"/>
        <end position="1587"/>
    </location>
</feature>
<dbReference type="GO" id="GO:0007043">
    <property type="term" value="P:cell-cell junction assembly"/>
    <property type="evidence" value="ECO:0007669"/>
    <property type="project" value="TreeGrafter"/>
</dbReference>
<feature type="domain" description="EGF-like" evidence="21">
    <location>
        <begin position="2821"/>
        <end position="2859"/>
    </location>
</feature>
<dbReference type="GO" id="GO:0016342">
    <property type="term" value="C:catenin complex"/>
    <property type="evidence" value="ECO:0007669"/>
    <property type="project" value="TreeGrafter"/>
</dbReference>
<dbReference type="GO" id="GO:0000902">
    <property type="term" value="P:cell morphogenesis"/>
    <property type="evidence" value="ECO:0007669"/>
    <property type="project" value="TreeGrafter"/>
</dbReference>
<accession>A0A8R2JWU3</accession>
<dbReference type="FunFam" id="2.60.120.200:FF:000044">
    <property type="entry name" value="neural-cadherin isoform X1"/>
    <property type="match status" value="1"/>
</dbReference>
<evidence type="ECO:0000256" key="15">
    <source>
        <dbReference type="PROSITE-ProRule" id="PRU00076"/>
    </source>
</evidence>
<dbReference type="FunFam" id="2.60.40.60:FF:000192">
    <property type="entry name" value="neural-cadherin isoform X8"/>
    <property type="match status" value="1"/>
</dbReference>
<dbReference type="InterPro" id="IPR027397">
    <property type="entry name" value="Catenin-bd_sf"/>
</dbReference>
<dbReference type="FunFam" id="2.60.40.60:FF:000013">
    <property type="entry name" value="Cadherin EGF LAG seven-pass G-type receptor"/>
    <property type="match status" value="1"/>
</dbReference>
<dbReference type="InterPro" id="IPR000233">
    <property type="entry name" value="Cadherin_Y-type_LIR"/>
</dbReference>
<dbReference type="InterPro" id="IPR001881">
    <property type="entry name" value="EGF-like_Ca-bd_dom"/>
</dbReference>
<keyword evidence="6 19" id="KW-0732">Signal</keyword>
<dbReference type="SUPFAM" id="SSF49313">
    <property type="entry name" value="Cadherin-like"/>
    <property type="match status" value="18"/>
</dbReference>
<feature type="disulfide bond" evidence="15">
    <location>
        <begin position="2830"/>
        <end position="2847"/>
    </location>
</feature>
<dbReference type="CDD" id="cd11304">
    <property type="entry name" value="Cadherin_repeat"/>
    <property type="match status" value="15"/>
</dbReference>
<dbReference type="GO" id="GO:0030425">
    <property type="term" value="C:dendrite"/>
    <property type="evidence" value="ECO:0007669"/>
    <property type="project" value="UniProtKB-ARBA"/>
</dbReference>
<dbReference type="FunFam" id="2.10.25.10:FF:000294">
    <property type="entry name" value="Delta-like protein"/>
    <property type="match status" value="1"/>
</dbReference>
<dbReference type="FunFam" id="2.60.40.60:FF:000109">
    <property type="entry name" value="neural-cadherin isoform X2"/>
    <property type="match status" value="1"/>
</dbReference>
<feature type="disulfide bond" evidence="15">
    <location>
        <begin position="2574"/>
        <end position="2583"/>
    </location>
</feature>
<feature type="domain" description="Cadherin" evidence="22">
    <location>
        <begin position="402"/>
        <end position="499"/>
    </location>
</feature>
<dbReference type="InterPro" id="IPR056370">
    <property type="entry name" value="Shg-like_Ig-like"/>
</dbReference>
<feature type="domain" description="Cadherin" evidence="22">
    <location>
        <begin position="714"/>
        <end position="814"/>
    </location>
</feature>
<keyword evidence="8 14" id="KW-0106">Calcium</keyword>
<feature type="domain" description="Cadherin" evidence="22">
    <location>
        <begin position="1035"/>
        <end position="1139"/>
    </location>
</feature>
<dbReference type="GO" id="GO:0005509">
    <property type="term" value="F:calcium ion binding"/>
    <property type="evidence" value="ECO:0007669"/>
    <property type="project" value="UniProtKB-UniRule"/>
</dbReference>
<keyword evidence="5" id="KW-0479">Metal-binding</keyword>
<dbReference type="GO" id="GO:0030855">
    <property type="term" value="P:epithelial cell differentiation"/>
    <property type="evidence" value="ECO:0007669"/>
    <property type="project" value="UniProtKB-ARBA"/>
</dbReference>
<dbReference type="GO" id="GO:0034332">
    <property type="term" value="P:adherens junction organization"/>
    <property type="evidence" value="ECO:0007669"/>
    <property type="project" value="TreeGrafter"/>
</dbReference>
<feature type="disulfide bond" evidence="15">
    <location>
        <begin position="2325"/>
        <end position="2334"/>
    </location>
</feature>
<dbReference type="Proteomes" id="UP000007819">
    <property type="component" value="Chromosome X"/>
</dbReference>
<dbReference type="FunFam" id="2.60.40.60:FF:000182">
    <property type="entry name" value="Blast:Putative neural-cadherin 2"/>
    <property type="match status" value="1"/>
</dbReference>
<dbReference type="PANTHER" id="PTHR24027:SF438">
    <property type="entry name" value="CADHERIN 23"/>
    <property type="match status" value="1"/>
</dbReference>
<evidence type="ECO:0000256" key="8">
    <source>
        <dbReference type="ARBA" id="ARBA00022837"/>
    </source>
</evidence>
<dbReference type="SMART" id="SM00282">
    <property type="entry name" value="LamG"/>
    <property type="match status" value="2"/>
</dbReference>
<evidence type="ECO:0000256" key="19">
    <source>
        <dbReference type="SAM" id="SignalP"/>
    </source>
</evidence>
<evidence type="ECO:0000313" key="24">
    <source>
        <dbReference type="Proteomes" id="UP000007819"/>
    </source>
</evidence>
<name>A0A8R2JWU3_ACYPI</name>
<dbReference type="GO" id="GO:0009887">
    <property type="term" value="P:animal organ morphogenesis"/>
    <property type="evidence" value="ECO:0007669"/>
    <property type="project" value="UniProtKB-ARBA"/>
</dbReference>
<dbReference type="SMART" id="SM00181">
    <property type="entry name" value="EGF"/>
    <property type="match status" value="4"/>
</dbReference>
<dbReference type="Gene3D" id="4.10.900.10">
    <property type="entry name" value="TCF3-CBD (Catenin binding domain)"/>
    <property type="match status" value="1"/>
</dbReference>
<dbReference type="Pfam" id="PF00028">
    <property type="entry name" value="Cadherin"/>
    <property type="match status" value="14"/>
</dbReference>
<evidence type="ECO:0000256" key="13">
    <source>
        <dbReference type="ARBA" id="ARBA00023180"/>
    </source>
</evidence>
<dbReference type="CTD" id="35070"/>
<sequence length="3051" mass="341108">MKTSPTAARTSALLTAAVAAVALAAVCRAPGAGCSDGGEPLSPHMHHNIAILPSDVYPGYGIKQFASDNKYAYFRLLETGFSQFFAVLKDGLLMTTTDLGLLVKRPVNLVVLEESPNATFTHNMQLFVLEKREMLRFAGDAAYPDGKVPENKPPGTRVRGVPVLHAFGEGVAGLPIRYAIVDGNDDGAFALKTAENIIAGNITNKSYYRGVHLVTKRPLDREQRPSYDLIVQAADGSGIDKAYATVHVDVLDENDNSPVFGQALYKINVDGFALGLDNGTAGPGRYSAVGRVSAVDADGDRVAYRLSAPSSAVVVVPQTGELLVSDDVLRSREYFECQLTVDAHDLREPSRVADRPATVWIQYNFVVLDDDVLMQDFGAYDDAADHRVYKRRVTRAVRPTKRIEFTETDGEQEGRSVFPLEKETEKETFKIRDENPWVTVEPNGAVRVKKKWDYEELGPEKTIDFWVTITNAGVGGVKYTDNQRVIIHVKDINDEPPYFINRPLPMQAVVQLNAPPNTPIFTLQARDPDTDHSIHYFIVRDRTGGRFEVDERSGVVRTRGTDPFQLDMEYVLYVKAEDQNGRMDERRFQSTPEERLSIVGGKRAPQFYMQSYEAEIPENQRKDSDIISVKAKSFADREIRYTLKAQGQGAGTFNIGPTSGIVKLAKELDFEDLRQPHVYSLIVTATEDSGGFSTSVELTIRVTDVNDNAPKFELPDYQAHNVDEDIPLGTSILKVKAMDADSGENAEIEYHVSDDHFAVDASGIVNNNKQLDADNNNAYYEFVLTAKDKGEPSKTGTATIRIYTKNKNDEEPKFSQQVYTPNVDENAGPNTLVTTVVASDKDGDNVRFGFVGSGTSSGQFVIEEITGVIRLHSKSISLERDKYELNVTAVDDGACCVNGAATIHTSTAVVVVFITDVNDNKPVFRECAKYNPKVEEGAPNGSPVLKVHATDEDKGVNGQVKYSIVQQPNQKGTKFTVDEETGEVSTNKVFDREGDDGKFVSVTIKATDQGDPSLEGVCSFTVEITDVNDNPPLFDRQKYVENVKQDASIGTNILRVSASDEDADNNGAIVYSLTAPYPGDDLDYFEIQPESGWIVLKKPLDQEKYRLRVRASDCGDPPSYAEVDIELDVVDRNNKPPLWERSVYGPTHIKENVTISTIVISVKASSGIEGNPTVFYRLMPGSTAQTNKFHTFYLQQRQDNGFTWADIKVNHPLDYETIKEYNLTIRVENNGAQQLASEATVYIMLEDVNDEIPLFTEREQETVLEGEPIGTKVTQVNAIDKDGTFPNNRVYYYVVDSPRNEGKDYFEINTETGEVFTKIVFDREKQGAYALEVEARDGAPSARPNNGEAPNSVSKFIRIGIADKNDNPPYFDKALYEAEVDENEDIQHTVLTVTAKDHDESSRIRYEITGGNLGGAFAVKNMTGAIYVAGPLDYETRKRYELHLSASDNLKENHTIVVIHVKDVNDNPPVFERPTYRTQITEEDDRNLPKRVLQVTATDGDKDRPQNIVYFLTGQGIDPDNPANSKFDINRTSGEIFVLKPLDRDQPNGRPQWRFTVFAQDEGGEGLVGYADVQVNLKDINDNAPVFPQGVYWGNVTENGTAGMVVMTMTAVDYDDPAEGTNAKLIYSIEKNVIEEETGTPIFEIESDTGVIKTAVCCLDRERTPDYSIQVVAMDGGGLKGTGTASIRVKDINDMPPQFTKEEWLTEVDETDGFNFPETPILTVTVHDEDETNKFQYKVIENSGYGADKFTMVRNNDGTGSLKIVQPLDYEDQLQSNGFRFRIQVNDKGEDNDHDKYHVAYSWVVVKLRDINDNKPQFERPNIEVSVYENVEVGKSLETFKATDPDQGGKSKVSYAIDRVSDRRRQFRISQEGTVSIQRQLDREETPRHQVKILAIDDGVPPKTATATLTVIVQDINDNAPKLLRDYRPVLPEHVPARKVVEVLATDDDDRSKSNGPPFTFRMDPNADDVIRASFKVEHDQKGANGDGMAVISSLRSFDREQQKEYLIPIVIKDSGNPAMTGTSTLTVIIRDVNDNKMQPGSKEIFAYNYMGQAPDTEIGRVYVYDLDDWDLPDKKFYPDGTEHPRFKLNDTTGMIMMRHGTREGQYHLRFKVYDRKHTQTDISANVTVTVKEISPEAVMNAGSIRIAGISDEDFIRIWNYRTQSLVRSKADKFKDKLVDILNTPRENIDIFSVQLKQKYPPLTDIRFSAHGSPYYKTVKLNGLVLMHREEIEKDVGINITMVGIDECLYEYVNCEGSCTNVFEINTLPYMVNANKTALVGVRIDTYAECTCGARNFTKIDTCRSSPCLNGGRCSDTRNGPTCECPNGFNGPRCQQTARSFKGSGWAWYPPLEMCDNSHLSLEFVTRKADGLMLYNGPIVPPEPEETLVSDFISVELDRGQPRLLIDFGSGTLELKVKTKKSLDDGEWHKIDVFWDTENIRLVVDNCRSADITELEDGSHPEFDDASCQAQGTIPPFNEYLNINSPLQIGGRYVQDFDPTHYHWQSAPYGKGFDGCIKNVYHNSKLYDLANPGLTRNSVAGCPQTEDLCMQLVGHRCSEHGSCVGSMVEPRCECSPGWSGADCLTPTIPTTFRPQSYVKYALSFDADKFMTKIQLRFRTREEHGELFRVSDQHNREYAILEIKDSKLHFRYNLNSLRTEERDVWLSAVTVDDGKWHTAKVSRYGSSAILELDGGEGKHYNETYRFEGHQWLMVDKQEGVYAGGKAEYTGVRTFEVYGDFQKGCLDDIRLEGRYLPLPPATNGTQWGQATMARNVERNCPSNKPCANVICQEPFECVDLWNYYDCTCGEGRIMTPDRKGCVDKNECLDSPCRNGGVCLNQDPRIRYRCICPDGFWGENCELVQEGQKLKLGMGALAAILVCLLIILILVLMFVVYNRRRESHIKYPGPDDDVRENIINYDDEGGGEDDMTAFDITPLQIPIGGSMNNMHPQKYKYPAMPVGVGVGVEPNVGIFIEDHKKRADGDPNAPPFDDLRNYAYEGGGSTAGSLSSLNTGTEDDHQDYEYLVSWGSHFDKLADMYSRDGEHEMDEEQL</sequence>